<keyword evidence="1" id="KW-0732">Signal</keyword>
<name>A0A811XSB2_NYCPR</name>
<dbReference type="SUPFAM" id="SSF48726">
    <property type="entry name" value="Immunoglobulin"/>
    <property type="match status" value="1"/>
</dbReference>
<dbReference type="Gene3D" id="2.60.40.10">
    <property type="entry name" value="Immunoglobulins"/>
    <property type="match status" value="1"/>
</dbReference>
<evidence type="ECO:0000259" key="2">
    <source>
        <dbReference type="PROSITE" id="PS50835"/>
    </source>
</evidence>
<dbReference type="InterPro" id="IPR036179">
    <property type="entry name" value="Ig-like_dom_sf"/>
</dbReference>
<dbReference type="SMART" id="SM00409">
    <property type="entry name" value="IG"/>
    <property type="match status" value="1"/>
</dbReference>
<proteinExistence type="predicted"/>
<dbReference type="InterPro" id="IPR013783">
    <property type="entry name" value="Ig-like_fold"/>
</dbReference>
<evidence type="ECO:0000313" key="3">
    <source>
        <dbReference type="EMBL" id="CAD7666910.1"/>
    </source>
</evidence>
<reference evidence="3" key="1">
    <citation type="submission" date="2020-12" db="EMBL/GenBank/DDBJ databases">
        <authorList>
            <consortium name="Molecular Ecology Group"/>
        </authorList>
    </citation>
    <scope>NUCLEOTIDE SEQUENCE</scope>
    <source>
        <strain evidence="3">TBG_1078</strain>
    </source>
</reference>
<feature type="chain" id="PRO_5032707040" evidence="1">
    <location>
        <begin position="27"/>
        <end position="274"/>
    </location>
</feature>
<dbReference type="InterPro" id="IPR050150">
    <property type="entry name" value="IgV_Light_Chain"/>
</dbReference>
<dbReference type="Proteomes" id="UP000645828">
    <property type="component" value="Unassembled WGS sequence"/>
</dbReference>
<feature type="domain" description="Ig-like" evidence="2">
    <location>
        <begin position="28"/>
        <end position="115"/>
    </location>
</feature>
<feature type="signal peptide" evidence="1">
    <location>
        <begin position="1"/>
        <end position="26"/>
    </location>
</feature>
<accession>A0A811XSB2</accession>
<gene>
    <name evidence="3" type="ORF">NYPRO_LOCUS322</name>
</gene>
<dbReference type="InterPro" id="IPR007110">
    <property type="entry name" value="Ig-like_dom"/>
</dbReference>
<organism evidence="3 4">
    <name type="scientific">Nyctereutes procyonoides</name>
    <name type="common">Raccoon dog</name>
    <name type="synonym">Canis procyonoides</name>
    <dbReference type="NCBI Taxonomy" id="34880"/>
    <lineage>
        <taxon>Eukaryota</taxon>
        <taxon>Metazoa</taxon>
        <taxon>Chordata</taxon>
        <taxon>Craniata</taxon>
        <taxon>Vertebrata</taxon>
        <taxon>Euteleostomi</taxon>
        <taxon>Mammalia</taxon>
        <taxon>Eutheria</taxon>
        <taxon>Laurasiatheria</taxon>
        <taxon>Carnivora</taxon>
        <taxon>Caniformia</taxon>
        <taxon>Canidae</taxon>
        <taxon>Nyctereutes</taxon>
    </lineage>
</organism>
<dbReference type="Pfam" id="PF07686">
    <property type="entry name" value="V-set"/>
    <property type="match status" value="1"/>
</dbReference>
<comment type="caution">
    <text evidence="3">The sequence shown here is derived from an EMBL/GenBank/DDBJ whole genome shotgun (WGS) entry which is preliminary data.</text>
</comment>
<dbReference type="PROSITE" id="PS50835">
    <property type="entry name" value="IG_LIKE"/>
    <property type="match status" value="1"/>
</dbReference>
<keyword evidence="4" id="KW-1185">Reference proteome</keyword>
<protein>
    <submittedName>
        <fullName evidence="3">(raccoon dog) hypothetical protein</fullName>
    </submittedName>
</protein>
<dbReference type="EMBL" id="CAJHUB010000646">
    <property type="protein sequence ID" value="CAD7666910.1"/>
    <property type="molecule type" value="Genomic_DNA"/>
</dbReference>
<dbReference type="AlphaFoldDB" id="A0A811XSB2"/>
<evidence type="ECO:0000256" key="1">
    <source>
        <dbReference type="SAM" id="SignalP"/>
    </source>
</evidence>
<dbReference type="SMART" id="SM00406">
    <property type="entry name" value="IGv"/>
    <property type="match status" value="1"/>
</dbReference>
<evidence type="ECO:0000313" key="4">
    <source>
        <dbReference type="Proteomes" id="UP000645828"/>
    </source>
</evidence>
<dbReference type="InterPro" id="IPR013106">
    <property type="entry name" value="Ig_V-set"/>
</dbReference>
<dbReference type="InterPro" id="IPR003599">
    <property type="entry name" value="Ig_sub"/>
</dbReference>
<sequence length="274" mass="30182">MTSTMAWSPLLLTLLAQFKGTGWSWAQPVLTQPASVSGSLGQRFTISCTGSSSNIVGNSVNWYQQLTGRGPRTVIYYDNDRPSAVPEQFSGSKPGSTATLTISGLQAEDKTDYYCSTWDSRLRAPTVLQACGEVRQKPTYPSAKCMFHSFMHKEAPPYLRLPCSDTSTLSGTHDIRDLCTHHPLPLLTPLSSWGAQLPRTLPAVFLPQLFCANHLVSSVLPCSVCPSISGRHRHQMIFSLCEITTSLHGLSIFMPWSHFLFCVQNTVTPLSRQT</sequence>
<dbReference type="PANTHER" id="PTHR23267">
    <property type="entry name" value="IMMUNOGLOBULIN LIGHT CHAIN"/>
    <property type="match status" value="1"/>
</dbReference>